<protein>
    <submittedName>
        <fullName evidence="1">Uncharacterized protein</fullName>
    </submittedName>
</protein>
<name>M0QEV6_9ACTN</name>
<reference evidence="1 2" key="1">
    <citation type="submission" date="2013-01" db="EMBL/GenBank/DDBJ databases">
        <title>Whole genome shotgun sequence of Gordonia soli NBRC 108243.</title>
        <authorList>
            <person name="Isaki-Nakamura S."/>
            <person name="Hosoyama A."/>
            <person name="Tsuchikane K."/>
            <person name="Ando Y."/>
            <person name="Baba S."/>
            <person name="Ohji S."/>
            <person name="Hamada M."/>
            <person name="Tamura T."/>
            <person name="Yamazoe A."/>
            <person name="Yamazaki S."/>
            <person name="Fujita N."/>
        </authorList>
    </citation>
    <scope>NUCLEOTIDE SEQUENCE [LARGE SCALE GENOMIC DNA]</scope>
    <source>
        <strain evidence="1 2">NBRC 108243</strain>
    </source>
</reference>
<evidence type="ECO:0000313" key="2">
    <source>
        <dbReference type="Proteomes" id="UP000011666"/>
    </source>
</evidence>
<dbReference type="Proteomes" id="UP000011666">
    <property type="component" value="Unassembled WGS sequence"/>
</dbReference>
<sequence>MASSGNDVTFRFTLPATLHGPAESDAVRRAVLECARDEGAVSIGDLCVVGRMEIGDALRSYSVRVRLFFGGPRRR</sequence>
<gene>
    <name evidence="1" type="ORF">GS4_05_00500</name>
</gene>
<accession>M0QEV6</accession>
<evidence type="ECO:0000313" key="1">
    <source>
        <dbReference type="EMBL" id="GAC66841.1"/>
    </source>
</evidence>
<keyword evidence="2" id="KW-1185">Reference proteome</keyword>
<organism evidence="1 2">
    <name type="scientific">Gordonia soli NBRC 108243</name>
    <dbReference type="NCBI Taxonomy" id="1223545"/>
    <lineage>
        <taxon>Bacteria</taxon>
        <taxon>Bacillati</taxon>
        <taxon>Actinomycetota</taxon>
        <taxon>Actinomycetes</taxon>
        <taxon>Mycobacteriales</taxon>
        <taxon>Gordoniaceae</taxon>
        <taxon>Gordonia</taxon>
    </lineage>
</organism>
<dbReference type="EMBL" id="BANX01000005">
    <property type="protein sequence ID" value="GAC66841.1"/>
    <property type="molecule type" value="Genomic_DNA"/>
</dbReference>
<proteinExistence type="predicted"/>
<comment type="caution">
    <text evidence="1">The sequence shown here is derived from an EMBL/GenBank/DDBJ whole genome shotgun (WGS) entry which is preliminary data.</text>
</comment>
<dbReference type="AlphaFoldDB" id="M0QEV6"/>